<evidence type="ECO:0000256" key="5">
    <source>
        <dbReference type="ARBA" id="ARBA00023235"/>
    </source>
</evidence>
<dbReference type="SUPFAM" id="SSF54373">
    <property type="entry name" value="FAD-linked reductases, C-terminal domain"/>
    <property type="match status" value="1"/>
</dbReference>
<evidence type="ECO:0000313" key="7">
    <source>
        <dbReference type="EMBL" id="BEQ13941.1"/>
    </source>
</evidence>
<accession>A0AAU9ETS8</accession>
<dbReference type="AlphaFoldDB" id="A0AAU9ETS8"/>
<comment type="cofactor">
    <cofactor evidence="1">
        <name>FAD</name>
        <dbReference type="ChEBI" id="CHEBI:57692"/>
    </cofactor>
</comment>
<dbReference type="Proteomes" id="UP001366166">
    <property type="component" value="Chromosome"/>
</dbReference>
<evidence type="ECO:0000256" key="4">
    <source>
        <dbReference type="ARBA" id="ARBA00022827"/>
    </source>
</evidence>
<dbReference type="Pfam" id="PF13450">
    <property type="entry name" value="NAD_binding_8"/>
    <property type="match status" value="1"/>
</dbReference>
<dbReference type="GO" id="GO:0008767">
    <property type="term" value="F:UDP-galactopyranose mutase activity"/>
    <property type="evidence" value="ECO:0007669"/>
    <property type="project" value="InterPro"/>
</dbReference>
<dbReference type="EMBL" id="AP028679">
    <property type="protein sequence ID" value="BEQ13941.1"/>
    <property type="molecule type" value="Genomic_DNA"/>
</dbReference>
<proteinExistence type="inferred from homology"/>
<dbReference type="GO" id="GO:0050660">
    <property type="term" value="F:flavin adenine dinucleotide binding"/>
    <property type="evidence" value="ECO:0007669"/>
    <property type="project" value="TreeGrafter"/>
</dbReference>
<name>A0AAU9ETS8_9BACT</name>
<protein>
    <submittedName>
        <fullName evidence="7">UDP-galactopyranose mutase</fullName>
    </submittedName>
</protein>
<dbReference type="PANTHER" id="PTHR21197:SF0">
    <property type="entry name" value="UDP-GALACTOPYRANOSE MUTASE"/>
    <property type="match status" value="1"/>
</dbReference>
<evidence type="ECO:0000259" key="6">
    <source>
        <dbReference type="Pfam" id="PF03275"/>
    </source>
</evidence>
<comment type="similarity">
    <text evidence="2">Belongs to the UDP-galactopyranose/dTDP-fucopyranose mutase family.</text>
</comment>
<organism evidence="7 8">
    <name type="scientific">Desulfoferula mesophila</name>
    <dbReference type="NCBI Taxonomy" id="3058419"/>
    <lineage>
        <taxon>Bacteria</taxon>
        <taxon>Pseudomonadati</taxon>
        <taxon>Thermodesulfobacteriota</taxon>
        <taxon>Desulfarculia</taxon>
        <taxon>Desulfarculales</taxon>
        <taxon>Desulfarculaceae</taxon>
        <taxon>Desulfoferula</taxon>
    </lineage>
</organism>
<dbReference type="Gene3D" id="3.40.50.720">
    <property type="entry name" value="NAD(P)-binding Rossmann-like Domain"/>
    <property type="match status" value="3"/>
</dbReference>
<keyword evidence="3" id="KW-0285">Flavoprotein</keyword>
<reference evidence="8" key="1">
    <citation type="journal article" date="2023" name="Arch. Microbiol.">
        <title>Desulfoferula mesophilus gen. nov. sp. nov., a mesophilic sulfate-reducing bacterium isolated from a brackish lake sediment.</title>
        <authorList>
            <person name="Watanabe T."/>
            <person name="Yabe T."/>
            <person name="Tsuji J.M."/>
            <person name="Fukui M."/>
        </authorList>
    </citation>
    <scope>NUCLEOTIDE SEQUENCE [LARGE SCALE GENOMIC DNA]</scope>
    <source>
        <strain evidence="8">12FAK</strain>
    </source>
</reference>
<dbReference type="SUPFAM" id="SSF51971">
    <property type="entry name" value="Nucleotide-binding domain"/>
    <property type="match status" value="1"/>
</dbReference>
<dbReference type="Pfam" id="PF03275">
    <property type="entry name" value="GLF"/>
    <property type="match status" value="1"/>
</dbReference>
<evidence type="ECO:0000256" key="2">
    <source>
        <dbReference type="ARBA" id="ARBA00009321"/>
    </source>
</evidence>
<keyword evidence="4" id="KW-0274">FAD</keyword>
<dbReference type="GO" id="GO:0005829">
    <property type="term" value="C:cytosol"/>
    <property type="evidence" value="ECO:0007669"/>
    <property type="project" value="TreeGrafter"/>
</dbReference>
<evidence type="ECO:0000313" key="8">
    <source>
        <dbReference type="Proteomes" id="UP001366166"/>
    </source>
</evidence>
<keyword evidence="5" id="KW-0413">Isomerase</keyword>
<gene>
    <name evidence="7" type="ORF">FAK_10070</name>
</gene>
<dbReference type="NCBIfam" id="TIGR00031">
    <property type="entry name" value="UDP-GALP_mutase"/>
    <property type="match status" value="1"/>
</dbReference>
<feature type="domain" description="UDP-galactopyranose mutase C-terminal" evidence="6">
    <location>
        <begin position="147"/>
        <end position="357"/>
    </location>
</feature>
<evidence type="ECO:0000256" key="1">
    <source>
        <dbReference type="ARBA" id="ARBA00001974"/>
    </source>
</evidence>
<dbReference type="RefSeq" id="WP_338605671.1">
    <property type="nucleotide sequence ID" value="NZ_AP028679.1"/>
</dbReference>
<dbReference type="PANTHER" id="PTHR21197">
    <property type="entry name" value="UDP-GALACTOPYRANOSE MUTASE"/>
    <property type="match status" value="1"/>
</dbReference>
<dbReference type="InterPro" id="IPR015899">
    <property type="entry name" value="UDP-GalPyranose_mutase_C"/>
</dbReference>
<dbReference type="KEGG" id="dmp:FAK_10070"/>
<evidence type="ECO:0000256" key="3">
    <source>
        <dbReference type="ARBA" id="ARBA00022630"/>
    </source>
</evidence>
<dbReference type="InterPro" id="IPR004379">
    <property type="entry name" value="UDP-GALP_mutase"/>
</dbReference>
<keyword evidence="8" id="KW-1185">Reference proteome</keyword>
<sequence>MYDALVVGAGLSGLVMAERLCTQLGWKCLLIDRREHIGGNCYDAPDANGVLTHLYGPHYFRSNYPEAIAYLSAFTTWREIRYRVSSFTDGRHWSFPINLRTFEQLIGRESSPEEFRGWLDRRRMSFGEPQNSEEAMLASVGPELYEKFFKGYTQKQWNKHPRDLHPSVCRRIPIRTTRDEAYFDDSFQAMPQEGYTALFQRMLQACGNNLDLRLGLDFSEARNRFAYGHLIYTGPIDEYFGTGLGRLEYRSLRFELESYSSRDLARLGRQGFRQPYLQVNYPNSQPYTRIVEIKHATGQDTPHTNLMREYPQECAPGREPYYPVLTPPNLALYQKYLGLAAKERGVTFLGRLATYTYLNMDQAVERALRVFQGKFAAGVYGAGRERRA</sequence>